<dbReference type="InterPro" id="IPR044861">
    <property type="entry name" value="IPNS-like_FE2OG_OXY"/>
</dbReference>
<evidence type="ECO:0000313" key="4">
    <source>
        <dbReference type="Proteomes" id="UP001457282"/>
    </source>
</evidence>
<name>A0AAW1YKI0_RUBAR</name>
<sequence>MIPIHHGATHNLQSATSPAKVQRQTVKGNNPIIWLSVLRQVCNALEDQFGCFTATLSNKITLELHNTVFGAVNELFEKWPFCGHFKTNSVHEGLGIYDPTNPEEIHKFSYLFWPDGNHQFCDGVHLYAKVMKELDQAVTRMVNGLEIYTKYGEWIGFDPHPLPSSFIFIATDVFQVWSNDRIRSCKHRVNLSHSDEVRYSFGLFSLKNGVTTIPDLGACGRGSLFKAKAVGSG</sequence>
<proteinExistence type="predicted"/>
<dbReference type="PANTHER" id="PTHR47990">
    <property type="entry name" value="2-OXOGLUTARATE (2OG) AND FE(II)-DEPENDENT OXYGENASE SUPERFAMILY PROTEIN-RELATED"/>
    <property type="match status" value="1"/>
</dbReference>
<dbReference type="InterPro" id="IPR027443">
    <property type="entry name" value="IPNS-like_sf"/>
</dbReference>
<feature type="domain" description="Isopenicillin N synthase-like Fe(2+) 2OG dioxygenase" evidence="2">
    <location>
        <begin position="142"/>
        <end position="204"/>
    </location>
</feature>
<accession>A0AAW1YKI0</accession>
<reference evidence="3 4" key="1">
    <citation type="journal article" date="2023" name="G3 (Bethesda)">
        <title>A chromosome-length genome assembly and annotation of blackberry (Rubus argutus, cv. 'Hillquist').</title>
        <authorList>
            <person name="Bruna T."/>
            <person name="Aryal R."/>
            <person name="Dudchenko O."/>
            <person name="Sargent D.J."/>
            <person name="Mead D."/>
            <person name="Buti M."/>
            <person name="Cavallini A."/>
            <person name="Hytonen T."/>
            <person name="Andres J."/>
            <person name="Pham M."/>
            <person name="Weisz D."/>
            <person name="Mascagni F."/>
            <person name="Usai G."/>
            <person name="Natali L."/>
            <person name="Bassil N."/>
            <person name="Fernandez G.E."/>
            <person name="Lomsadze A."/>
            <person name="Armour M."/>
            <person name="Olukolu B."/>
            <person name="Poorten T."/>
            <person name="Britton C."/>
            <person name="Davik J."/>
            <person name="Ashrafi H."/>
            <person name="Aiden E.L."/>
            <person name="Borodovsky M."/>
            <person name="Worthington M."/>
        </authorList>
    </citation>
    <scope>NUCLEOTIDE SEQUENCE [LARGE SCALE GENOMIC DNA]</scope>
    <source>
        <strain evidence="3">PI 553951</strain>
    </source>
</reference>
<feature type="region of interest" description="Disordered" evidence="1">
    <location>
        <begin position="1"/>
        <end position="23"/>
    </location>
</feature>
<dbReference type="Pfam" id="PF03171">
    <property type="entry name" value="2OG-FeII_Oxy"/>
    <property type="match status" value="1"/>
</dbReference>
<dbReference type="AlphaFoldDB" id="A0AAW1YKI0"/>
<dbReference type="SUPFAM" id="SSF51197">
    <property type="entry name" value="Clavaminate synthase-like"/>
    <property type="match status" value="1"/>
</dbReference>
<evidence type="ECO:0000259" key="2">
    <source>
        <dbReference type="Pfam" id="PF03171"/>
    </source>
</evidence>
<dbReference type="InterPro" id="IPR050231">
    <property type="entry name" value="Iron_ascorbate_oxido_reductase"/>
</dbReference>
<dbReference type="EMBL" id="JBEDUW010000001">
    <property type="protein sequence ID" value="KAK9949123.1"/>
    <property type="molecule type" value="Genomic_DNA"/>
</dbReference>
<organism evidence="3 4">
    <name type="scientific">Rubus argutus</name>
    <name type="common">Southern blackberry</name>
    <dbReference type="NCBI Taxonomy" id="59490"/>
    <lineage>
        <taxon>Eukaryota</taxon>
        <taxon>Viridiplantae</taxon>
        <taxon>Streptophyta</taxon>
        <taxon>Embryophyta</taxon>
        <taxon>Tracheophyta</taxon>
        <taxon>Spermatophyta</taxon>
        <taxon>Magnoliopsida</taxon>
        <taxon>eudicotyledons</taxon>
        <taxon>Gunneridae</taxon>
        <taxon>Pentapetalae</taxon>
        <taxon>rosids</taxon>
        <taxon>fabids</taxon>
        <taxon>Rosales</taxon>
        <taxon>Rosaceae</taxon>
        <taxon>Rosoideae</taxon>
        <taxon>Rosoideae incertae sedis</taxon>
        <taxon>Rubus</taxon>
    </lineage>
</organism>
<protein>
    <recommendedName>
        <fullName evidence="2">Isopenicillin N synthase-like Fe(2+) 2OG dioxygenase domain-containing protein</fullName>
    </recommendedName>
</protein>
<dbReference type="Gene3D" id="2.60.120.330">
    <property type="entry name" value="B-lactam Antibiotic, Isopenicillin N Synthase, Chain"/>
    <property type="match status" value="1"/>
</dbReference>
<evidence type="ECO:0000313" key="3">
    <source>
        <dbReference type="EMBL" id="KAK9949123.1"/>
    </source>
</evidence>
<comment type="caution">
    <text evidence="3">The sequence shown here is derived from an EMBL/GenBank/DDBJ whole genome shotgun (WGS) entry which is preliminary data.</text>
</comment>
<gene>
    <name evidence="3" type="ORF">M0R45_004663</name>
</gene>
<dbReference type="Proteomes" id="UP001457282">
    <property type="component" value="Unassembled WGS sequence"/>
</dbReference>
<evidence type="ECO:0000256" key="1">
    <source>
        <dbReference type="SAM" id="MobiDB-lite"/>
    </source>
</evidence>
<feature type="compositionally biased region" description="Polar residues" evidence="1">
    <location>
        <begin position="10"/>
        <end position="23"/>
    </location>
</feature>
<keyword evidence="4" id="KW-1185">Reference proteome</keyword>